<protein>
    <recommendedName>
        <fullName evidence="3">COX assembly mitochondrial protein</fullName>
    </recommendedName>
</protein>
<evidence type="ECO:0000256" key="1">
    <source>
        <dbReference type="ARBA" id="ARBA00007347"/>
    </source>
</evidence>
<gene>
    <name evidence="4" type="ORF">QTG54_009925</name>
</gene>
<accession>A0AAD8Y4M9</accession>
<organism evidence="4 5">
    <name type="scientific">Skeletonema marinoi</name>
    <dbReference type="NCBI Taxonomy" id="267567"/>
    <lineage>
        <taxon>Eukaryota</taxon>
        <taxon>Sar</taxon>
        <taxon>Stramenopiles</taxon>
        <taxon>Ochrophyta</taxon>
        <taxon>Bacillariophyta</taxon>
        <taxon>Coscinodiscophyceae</taxon>
        <taxon>Thalassiosirophycidae</taxon>
        <taxon>Thalassiosirales</taxon>
        <taxon>Skeletonemataceae</taxon>
        <taxon>Skeletonema</taxon>
        <taxon>Skeletonema marinoi-dohrnii complex</taxon>
    </lineage>
</organism>
<sequence length="108" mass="12789">MHPPLDRPHPECVEEIDDLYHCHATTSKLKFWGCNNVKFALDQCLKKEKQNLLVELNKDAAEKRAAEEDAYQKALGKEMSFEDYLKKDKDFNKAMEDRRRMEESKQKK</sequence>
<dbReference type="EMBL" id="JATAAI010000018">
    <property type="protein sequence ID" value="KAK1739382.1"/>
    <property type="molecule type" value="Genomic_DNA"/>
</dbReference>
<comment type="similarity">
    <text evidence="1 3">Belongs to the CMC family.</text>
</comment>
<reference evidence="4" key="1">
    <citation type="submission" date="2023-06" db="EMBL/GenBank/DDBJ databases">
        <title>Survivors Of The Sea: Transcriptome response of Skeletonema marinoi to long-term dormancy.</title>
        <authorList>
            <person name="Pinder M.I.M."/>
            <person name="Kourtchenko O."/>
            <person name="Robertson E.K."/>
            <person name="Larsson T."/>
            <person name="Maumus F."/>
            <person name="Osuna-Cruz C.M."/>
            <person name="Vancaester E."/>
            <person name="Stenow R."/>
            <person name="Vandepoele K."/>
            <person name="Ploug H."/>
            <person name="Bruchert V."/>
            <person name="Godhe A."/>
            <person name="Topel M."/>
        </authorList>
    </citation>
    <scope>NUCLEOTIDE SEQUENCE</scope>
    <source>
        <strain evidence="4">R05AC</strain>
    </source>
</reference>
<comment type="caution">
    <text evidence="4">The sequence shown here is derived from an EMBL/GenBank/DDBJ whole genome shotgun (WGS) entry which is preliminary data.</text>
</comment>
<dbReference type="Proteomes" id="UP001224775">
    <property type="component" value="Unassembled WGS sequence"/>
</dbReference>
<keyword evidence="3" id="KW-0496">Mitochondrion</keyword>
<name>A0AAD8Y4M9_9STRA</name>
<evidence type="ECO:0000256" key="2">
    <source>
        <dbReference type="ARBA" id="ARBA00023157"/>
    </source>
</evidence>
<keyword evidence="5" id="KW-1185">Reference proteome</keyword>
<dbReference type="InterPro" id="IPR013892">
    <property type="entry name" value="Cyt_c_biogenesis_Cmc1-like"/>
</dbReference>
<keyword evidence="2" id="KW-1015">Disulfide bond</keyword>
<evidence type="ECO:0000313" key="5">
    <source>
        <dbReference type="Proteomes" id="UP001224775"/>
    </source>
</evidence>
<dbReference type="Pfam" id="PF08583">
    <property type="entry name" value="Cmc1"/>
    <property type="match status" value="1"/>
</dbReference>
<dbReference type="GO" id="GO:0005739">
    <property type="term" value="C:mitochondrion"/>
    <property type="evidence" value="ECO:0007669"/>
    <property type="project" value="UniProtKB-SubCell"/>
</dbReference>
<evidence type="ECO:0000256" key="3">
    <source>
        <dbReference type="RuleBase" id="RU364104"/>
    </source>
</evidence>
<dbReference type="AlphaFoldDB" id="A0AAD8Y4M9"/>
<proteinExistence type="inferred from homology"/>
<evidence type="ECO:0000313" key="4">
    <source>
        <dbReference type="EMBL" id="KAK1739382.1"/>
    </source>
</evidence>
<comment type="subcellular location">
    <subcellularLocation>
        <location evidence="3">Mitochondrion</location>
    </subcellularLocation>
</comment>